<evidence type="ECO:0000256" key="4">
    <source>
        <dbReference type="ARBA" id="ARBA00022786"/>
    </source>
</evidence>
<comment type="similarity">
    <text evidence="3">Belongs to the VPRBP/DCAF1 family.</text>
</comment>
<feature type="compositionally biased region" description="Acidic residues" evidence="7">
    <location>
        <begin position="15"/>
        <end position="77"/>
    </location>
</feature>
<feature type="region of interest" description="Disordered" evidence="7">
    <location>
        <begin position="588"/>
        <end position="628"/>
    </location>
</feature>
<feature type="compositionally biased region" description="Low complexity" evidence="7">
    <location>
        <begin position="603"/>
        <end position="628"/>
    </location>
</feature>
<dbReference type="VEuPathDB" id="AmoebaDB:ACA1_288380"/>
<evidence type="ECO:0000256" key="3">
    <source>
        <dbReference type="ARBA" id="ARBA00008845"/>
    </source>
</evidence>
<keyword evidence="6" id="KW-0853">WD repeat</keyword>
<dbReference type="SMART" id="SM00320">
    <property type="entry name" value="WD40"/>
    <property type="match status" value="2"/>
</dbReference>
<comment type="subcellular location">
    <subcellularLocation>
        <location evidence="1">Nucleus</location>
    </subcellularLocation>
</comment>
<evidence type="ECO:0000256" key="5">
    <source>
        <dbReference type="ARBA" id="ARBA00023242"/>
    </source>
</evidence>
<comment type="pathway">
    <text evidence="2">Protein modification; protein ubiquitination.</text>
</comment>
<dbReference type="SUPFAM" id="SSF50978">
    <property type="entry name" value="WD40 repeat-like"/>
    <property type="match status" value="1"/>
</dbReference>
<dbReference type="OMA" id="ECSQDQA"/>
<evidence type="ECO:0000256" key="2">
    <source>
        <dbReference type="ARBA" id="ARBA00004906"/>
    </source>
</evidence>
<dbReference type="Proteomes" id="UP000011083">
    <property type="component" value="Unassembled WGS sequence"/>
</dbReference>
<keyword evidence="9" id="KW-1185">Reference proteome</keyword>
<evidence type="ECO:0000256" key="1">
    <source>
        <dbReference type="ARBA" id="ARBA00004123"/>
    </source>
</evidence>
<dbReference type="RefSeq" id="XP_004367872.1">
    <property type="nucleotide sequence ID" value="XM_004367815.1"/>
</dbReference>
<dbReference type="InterPro" id="IPR036322">
    <property type="entry name" value="WD40_repeat_dom_sf"/>
</dbReference>
<keyword evidence="5" id="KW-0539">Nucleus</keyword>
<dbReference type="PANTHER" id="PTHR13129">
    <property type="entry name" value="VPRBP PROTEIN-RELATED"/>
    <property type="match status" value="1"/>
</dbReference>
<dbReference type="Pfam" id="PF08513">
    <property type="entry name" value="LisH"/>
    <property type="match status" value="1"/>
</dbReference>
<evidence type="ECO:0000256" key="7">
    <source>
        <dbReference type="SAM" id="MobiDB-lite"/>
    </source>
</evidence>
<feature type="repeat" description="WD" evidence="6">
    <location>
        <begin position="1080"/>
        <end position="1120"/>
    </location>
</feature>
<sequence>MEGEDDQFQVSSSDGDGEEEVMDVEADENEDEDEDQDEDVIVVGGEEGDEEGDEEGGEEEGDEDIDEDEDEDEDDVDLGFLPGVSTVDTEAPVLREVMMKISNLVEEEITGKEEIAATLNSLAEIFEEEDLKFQRVNTEPNEESESIRYQAVPVSFIGPLMAMFDSSRLPEIIIYRYLFDEDLEVCTAATRCLLATGGQAIRYWSLDLTPEEEKVYHRLCNWVRDAAQPLRTYATGLFAIFIDGETGDLAIGTDLPALFFRRLKEGLRWSAKSTKEPSASPSSGPADADASATAAAEGKSLDTDSATAQDEPATEAPPAKDEISLTELRYVVRCLGALGEYQEILPPLVKEDGVELVLALLELTDTFVLFDSLTFLNRLFAHKKFAHDFVDKGGLHALLQVPQEPYLCGGIALCFYGLSCLSTVMERILLFPEPLPSVLVKRVMWILNTPQDTARISAGHFLSIAVSYPRILELFDADSMAGLKTLVHILRTCLVRILRGEGNSDTAAEPTPKKQIISLIHAETDDWLGRAGGGADHQVMLSLKQYFRSHLLVKEAGIKAQFKSLAAHLQAQHQKKRRESGRGALTLSSSTLGLHTPNKHQPSSSSSSSSSTSTSTSTTTSSSVATSASATVMAPASPLPLLPPNKALDMDANTAREAIDYLLGSPFEKEESAAEKGEGRGKPVPAYYLSRSKWPHVEVFVKQDGYTVLFDLISQSLHWRYPEIAQFGLEIIYMTCLLPFVQGLIVNTSLESNERGIAIILDAASGSQHPTKDMLSYEFPDVMKAALGIIWVMAGLSRDEEMLKHVWKSIRASNGIRILLSLLRIREPASHADAIRSLACRALLGIARDPTICQILSKLHITSRLLPDLMRDPILPDNINEHQQFKYYALDLINKIAGRTDRKDTKKERDANLTINDAIDPTFSKLERTKIVNSTPITYSDTELLQLVYEHLQKHGLSKTAATLAKEAKLRPMPSQAPSQEGREPGWRNTLDKMVVQYCVDQHKRCPMPIATLPPFNLLQPHRCPTPSNTPFPLGLKAPQNIASRLFAREFNTTPQHGGMKGAHLMRRHVYSRFRPVRVYRDEESVITCTAFYNNNRLLAGSHDGDVKIFDIETTSLVSSWQCHDYSVMSLVPSDNRRHLLTFSHYDNGCMWDTSDNLSKVRDEEPVYVLADCKTGVFNHASTIIAGSDNHHTTMLFSVQTGQKLTSLTHEPDSSSGRHHTTTKPCFSPFDDLVLSHGTFTTFCYIPYPARVLWDPRYSRAIHKFDRLTNYGSGVFNPSGREVVINSEVWDLHTFKLLKTVPVLDKTNVVFNGLGDVMYGFPRKYDNVPQTRPHMPQQNLFVTLDASDYAHIASVDVEKTIYDLALDVPDPDKLGRPGSHVMAPDNYIAVVEYAPNTYSDSVVRLYEVGRKRPDAYDSDEMDDQIEDDDAFGEDEEDEDADAEDMLMGDDFDEDDDDDGTGMMGGDGLEGLLNMLGGASDSDEDEDSDEY</sequence>
<dbReference type="PANTHER" id="PTHR13129:SF4">
    <property type="entry name" value="DDB1- AND CUL4-ASSOCIATED FACTOR 1"/>
    <property type="match status" value="1"/>
</dbReference>
<dbReference type="SUPFAM" id="SSF48371">
    <property type="entry name" value="ARM repeat"/>
    <property type="match status" value="2"/>
</dbReference>
<name>L8HIT7_ACACF</name>
<dbReference type="InterPro" id="IPR015943">
    <property type="entry name" value="WD40/YVTN_repeat-like_dom_sf"/>
</dbReference>
<evidence type="ECO:0000256" key="6">
    <source>
        <dbReference type="PROSITE-ProRule" id="PRU00221"/>
    </source>
</evidence>
<dbReference type="GeneID" id="14926160"/>
<dbReference type="Gene3D" id="2.130.10.10">
    <property type="entry name" value="YVTN repeat-like/Quinoprotein amine dehydrogenase"/>
    <property type="match status" value="1"/>
</dbReference>
<dbReference type="InterPro" id="IPR006594">
    <property type="entry name" value="LisH"/>
</dbReference>
<evidence type="ECO:0000313" key="9">
    <source>
        <dbReference type="Proteomes" id="UP000011083"/>
    </source>
</evidence>
<dbReference type="OrthoDB" id="27563at2759"/>
<accession>L8HIT7</accession>
<dbReference type="PROSITE" id="PS50082">
    <property type="entry name" value="WD_REPEATS_2"/>
    <property type="match status" value="1"/>
</dbReference>
<dbReference type="STRING" id="1257118.L8HIT7"/>
<feature type="region of interest" description="Disordered" evidence="7">
    <location>
        <begin position="1429"/>
        <end position="1490"/>
    </location>
</feature>
<evidence type="ECO:0000313" key="8">
    <source>
        <dbReference type="EMBL" id="ELR25117.1"/>
    </source>
</evidence>
<feature type="region of interest" description="Disordered" evidence="7">
    <location>
        <begin position="1"/>
        <end position="83"/>
    </location>
</feature>
<dbReference type="GO" id="GO:0005634">
    <property type="term" value="C:nucleus"/>
    <property type="evidence" value="ECO:0007669"/>
    <property type="project" value="UniProtKB-SubCell"/>
</dbReference>
<protein>
    <submittedName>
        <fullName evidence="8">WD domain, G-beta repeat-containing protein</fullName>
    </submittedName>
</protein>
<feature type="compositionally biased region" description="Acidic residues" evidence="7">
    <location>
        <begin position="1480"/>
        <end position="1490"/>
    </location>
</feature>
<dbReference type="UniPathway" id="UPA00143"/>
<feature type="region of interest" description="Disordered" evidence="7">
    <location>
        <begin position="271"/>
        <end position="319"/>
    </location>
</feature>
<dbReference type="InterPro" id="IPR001680">
    <property type="entry name" value="WD40_rpt"/>
</dbReference>
<dbReference type="EMBL" id="KB007805">
    <property type="protein sequence ID" value="ELR25117.1"/>
    <property type="molecule type" value="Genomic_DNA"/>
</dbReference>
<feature type="compositionally biased region" description="Low complexity" evidence="7">
    <location>
        <begin position="276"/>
        <end position="298"/>
    </location>
</feature>
<dbReference type="KEGG" id="acan:ACA1_288380"/>
<organism evidence="8 9">
    <name type="scientific">Acanthamoeba castellanii (strain ATCC 30010 / Neff)</name>
    <dbReference type="NCBI Taxonomy" id="1257118"/>
    <lineage>
        <taxon>Eukaryota</taxon>
        <taxon>Amoebozoa</taxon>
        <taxon>Discosea</taxon>
        <taxon>Longamoebia</taxon>
        <taxon>Centramoebida</taxon>
        <taxon>Acanthamoebidae</taxon>
        <taxon>Acanthamoeba</taxon>
    </lineage>
</organism>
<dbReference type="InterPro" id="IPR016024">
    <property type="entry name" value="ARM-type_fold"/>
</dbReference>
<feature type="compositionally biased region" description="Acidic residues" evidence="7">
    <location>
        <begin position="1429"/>
        <end position="1459"/>
    </location>
</feature>
<gene>
    <name evidence="8" type="ORF">ACA1_288380</name>
</gene>
<proteinExistence type="inferred from homology"/>
<dbReference type="GO" id="GO:0080008">
    <property type="term" value="C:Cul4-RING E3 ubiquitin ligase complex"/>
    <property type="evidence" value="ECO:0007669"/>
    <property type="project" value="TreeGrafter"/>
</dbReference>
<dbReference type="GO" id="GO:0016567">
    <property type="term" value="P:protein ubiquitination"/>
    <property type="evidence" value="ECO:0007669"/>
    <property type="project" value="UniProtKB-UniPathway"/>
</dbReference>
<feature type="compositionally biased region" description="Low complexity" evidence="7">
    <location>
        <begin position="1469"/>
        <end position="1479"/>
    </location>
</feature>
<dbReference type="PROSITE" id="PS50896">
    <property type="entry name" value="LISH"/>
    <property type="match status" value="1"/>
</dbReference>
<reference evidence="8 9" key="1">
    <citation type="journal article" date="2013" name="Genome Biol.">
        <title>Genome of Acanthamoeba castellanii highlights extensive lateral gene transfer and early evolution of tyrosine kinase signaling.</title>
        <authorList>
            <person name="Clarke M."/>
            <person name="Lohan A.J."/>
            <person name="Liu B."/>
            <person name="Lagkouvardos I."/>
            <person name="Roy S."/>
            <person name="Zafar N."/>
            <person name="Bertelli C."/>
            <person name="Schilde C."/>
            <person name="Kianianmomeni A."/>
            <person name="Burglin T.R."/>
            <person name="Frech C."/>
            <person name="Turcotte B."/>
            <person name="Kopec K.O."/>
            <person name="Synnott J.M."/>
            <person name="Choo C."/>
            <person name="Paponov I."/>
            <person name="Finkler A."/>
            <person name="Soon Heng Tan C."/>
            <person name="Hutchins A.P."/>
            <person name="Weinmeier T."/>
            <person name="Rattei T."/>
            <person name="Chu J.S."/>
            <person name="Gimenez G."/>
            <person name="Irimia M."/>
            <person name="Rigden D.J."/>
            <person name="Fitzpatrick D.A."/>
            <person name="Lorenzo-Morales J."/>
            <person name="Bateman A."/>
            <person name="Chiu C.H."/>
            <person name="Tang P."/>
            <person name="Hegemann P."/>
            <person name="Fromm H."/>
            <person name="Raoult D."/>
            <person name="Greub G."/>
            <person name="Miranda-Saavedra D."/>
            <person name="Chen N."/>
            <person name="Nash P."/>
            <person name="Ginger M.L."/>
            <person name="Horn M."/>
            <person name="Schaap P."/>
            <person name="Caler L."/>
            <person name="Loftus B."/>
        </authorList>
    </citation>
    <scope>NUCLEOTIDE SEQUENCE [LARGE SCALE GENOMIC DNA]</scope>
    <source>
        <strain evidence="8 9">Neff</strain>
    </source>
</reference>
<dbReference type="SMART" id="SM00667">
    <property type="entry name" value="LisH"/>
    <property type="match status" value="1"/>
</dbReference>
<dbReference type="InterPro" id="IPR033270">
    <property type="entry name" value="VPRBP/DCAF1"/>
</dbReference>
<keyword evidence="4" id="KW-0833">Ubl conjugation pathway</keyword>